<dbReference type="GO" id="GO:0005886">
    <property type="term" value="C:plasma membrane"/>
    <property type="evidence" value="ECO:0007669"/>
    <property type="project" value="TreeGrafter"/>
</dbReference>
<dbReference type="InterPro" id="IPR047200">
    <property type="entry name" value="MFS_YcaD-like"/>
</dbReference>
<gene>
    <name evidence="6" type="ORF">GCM10008179_32000</name>
</gene>
<feature type="transmembrane region" description="Helical" evidence="4">
    <location>
        <begin position="243"/>
        <end position="263"/>
    </location>
</feature>
<keyword evidence="3 4" id="KW-0472">Membrane</keyword>
<dbReference type="InterPro" id="IPR020846">
    <property type="entry name" value="MFS_dom"/>
</dbReference>
<protein>
    <submittedName>
        <fullName evidence="6">ABC transporter permease</fullName>
    </submittedName>
</protein>
<dbReference type="Proteomes" id="UP001143372">
    <property type="component" value="Unassembled WGS sequence"/>
</dbReference>
<dbReference type="EMBL" id="BSFI01000022">
    <property type="protein sequence ID" value="GLK69562.1"/>
    <property type="molecule type" value="Genomic_DNA"/>
</dbReference>
<dbReference type="PANTHER" id="PTHR23521:SF3">
    <property type="entry name" value="MFS TRANSPORTER"/>
    <property type="match status" value="1"/>
</dbReference>
<comment type="caution">
    <text evidence="6">The sequence shown here is derived from an EMBL/GenBank/DDBJ whole genome shotgun (WGS) entry which is preliminary data.</text>
</comment>
<dbReference type="SUPFAM" id="SSF103473">
    <property type="entry name" value="MFS general substrate transporter"/>
    <property type="match status" value="1"/>
</dbReference>
<keyword evidence="7" id="KW-1185">Reference proteome</keyword>
<reference evidence="6" key="2">
    <citation type="submission" date="2023-01" db="EMBL/GenBank/DDBJ databases">
        <authorList>
            <person name="Sun Q."/>
            <person name="Evtushenko L."/>
        </authorList>
    </citation>
    <scope>NUCLEOTIDE SEQUENCE</scope>
    <source>
        <strain evidence="6">VKM B-2347</strain>
    </source>
</reference>
<dbReference type="AlphaFoldDB" id="A0A9W6J3A4"/>
<evidence type="ECO:0000256" key="2">
    <source>
        <dbReference type="ARBA" id="ARBA00022989"/>
    </source>
</evidence>
<evidence type="ECO:0000313" key="7">
    <source>
        <dbReference type="Proteomes" id="UP001143372"/>
    </source>
</evidence>
<feature type="domain" description="Major facilitator superfamily (MFS) profile" evidence="5">
    <location>
        <begin position="205"/>
        <end position="387"/>
    </location>
</feature>
<feature type="transmembrane region" description="Helical" evidence="4">
    <location>
        <begin position="275"/>
        <end position="294"/>
    </location>
</feature>
<reference evidence="6" key="1">
    <citation type="journal article" date="2014" name="Int. J. Syst. Evol. Microbiol.">
        <title>Complete genome sequence of Corynebacterium casei LMG S-19264T (=DSM 44701T), isolated from a smear-ripened cheese.</title>
        <authorList>
            <consortium name="US DOE Joint Genome Institute (JGI-PGF)"/>
            <person name="Walter F."/>
            <person name="Albersmeier A."/>
            <person name="Kalinowski J."/>
            <person name="Ruckert C."/>
        </authorList>
    </citation>
    <scope>NUCLEOTIDE SEQUENCE</scope>
    <source>
        <strain evidence="6">VKM B-2347</strain>
    </source>
</reference>
<organism evidence="6 7">
    <name type="scientific">Hansschlegelia plantiphila</name>
    <dbReference type="NCBI Taxonomy" id="374655"/>
    <lineage>
        <taxon>Bacteria</taxon>
        <taxon>Pseudomonadati</taxon>
        <taxon>Pseudomonadota</taxon>
        <taxon>Alphaproteobacteria</taxon>
        <taxon>Hyphomicrobiales</taxon>
        <taxon>Methylopilaceae</taxon>
        <taxon>Hansschlegelia</taxon>
    </lineage>
</organism>
<dbReference type="Gene3D" id="1.20.1250.20">
    <property type="entry name" value="MFS general substrate transporter like domains"/>
    <property type="match status" value="2"/>
</dbReference>
<evidence type="ECO:0000256" key="1">
    <source>
        <dbReference type="ARBA" id="ARBA00022692"/>
    </source>
</evidence>
<feature type="transmembrane region" description="Helical" evidence="4">
    <location>
        <begin position="81"/>
        <end position="100"/>
    </location>
</feature>
<dbReference type="CDD" id="cd17477">
    <property type="entry name" value="MFS_YcaD_like"/>
    <property type="match status" value="1"/>
</dbReference>
<name>A0A9W6J3A4_9HYPH</name>
<dbReference type="PROSITE" id="PS50850">
    <property type="entry name" value="MFS"/>
    <property type="match status" value="1"/>
</dbReference>
<sequence>MSHQSISTTASGDRLGIAAAIACITLAGVSLSLSIPLIALSMETRGASGSLIGLNTALAGLAVLTVAPVIPWAAATVGVSALLFGALAVGAVTILAFYVVEPLWLWFPLRFLFGASFAVLFVVSEFWINALAPPKSRGLVMGLYGTALSLGFALGPAIVASTGFTSFAPYAICAGLFAAAAGPVFAAGGSAPRIERPEAGRGVIFFIRLAPAATFAGFVFGAIETGGFTFLPLYGTRVGLDPASATLLGAAIALGNMLCQVPLGILSDRMDRARLLLLIGVVGAIGAAAIPLVAQWPIALYLMLAAWGGIVSGLYMIGLALIGGRFAGVDLATANAAFVVMYALGMLVGPPMLGAGFDVWNPHGAPLAMALLLGSYAVMLAIRRRSP</sequence>
<dbReference type="InterPro" id="IPR011701">
    <property type="entry name" value="MFS"/>
</dbReference>
<feature type="transmembrane region" description="Helical" evidence="4">
    <location>
        <begin position="167"/>
        <end position="191"/>
    </location>
</feature>
<keyword evidence="2 4" id="KW-1133">Transmembrane helix</keyword>
<dbReference type="GO" id="GO:0022857">
    <property type="term" value="F:transmembrane transporter activity"/>
    <property type="evidence" value="ECO:0007669"/>
    <property type="project" value="InterPro"/>
</dbReference>
<evidence type="ECO:0000256" key="3">
    <source>
        <dbReference type="ARBA" id="ARBA00023136"/>
    </source>
</evidence>
<evidence type="ECO:0000256" key="4">
    <source>
        <dbReference type="SAM" id="Phobius"/>
    </source>
</evidence>
<dbReference type="RefSeq" id="WP_271169781.1">
    <property type="nucleotide sequence ID" value="NZ_BSFI01000022.1"/>
</dbReference>
<feature type="transmembrane region" description="Helical" evidence="4">
    <location>
        <begin position="300"/>
        <end position="322"/>
    </location>
</feature>
<evidence type="ECO:0000259" key="5">
    <source>
        <dbReference type="PROSITE" id="PS50850"/>
    </source>
</evidence>
<proteinExistence type="predicted"/>
<feature type="transmembrane region" description="Helical" evidence="4">
    <location>
        <begin position="140"/>
        <end position="161"/>
    </location>
</feature>
<feature type="transmembrane region" description="Helical" evidence="4">
    <location>
        <begin position="203"/>
        <end position="223"/>
    </location>
</feature>
<feature type="transmembrane region" description="Helical" evidence="4">
    <location>
        <begin position="334"/>
        <end position="353"/>
    </location>
</feature>
<feature type="transmembrane region" description="Helical" evidence="4">
    <location>
        <begin position="51"/>
        <end position="74"/>
    </location>
</feature>
<feature type="transmembrane region" description="Helical" evidence="4">
    <location>
        <begin position="365"/>
        <end position="382"/>
    </location>
</feature>
<feature type="transmembrane region" description="Helical" evidence="4">
    <location>
        <begin position="106"/>
        <end position="128"/>
    </location>
</feature>
<keyword evidence="1 4" id="KW-0812">Transmembrane</keyword>
<dbReference type="InterPro" id="IPR036259">
    <property type="entry name" value="MFS_trans_sf"/>
</dbReference>
<accession>A0A9W6J3A4</accession>
<dbReference type="PANTHER" id="PTHR23521">
    <property type="entry name" value="TRANSPORTER MFS SUPERFAMILY"/>
    <property type="match status" value="1"/>
</dbReference>
<evidence type="ECO:0000313" key="6">
    <source>
        <dbReference type="EMBL" id="GLK69562.1"/>
    </source>
</evidence>
<dbReference type="Pfam" id="PF07690">
    <property type="entry name" value="MFS_1"/>
    <property type="match status" value="1"/>
</dbReference>
<feature type="transmembrane region" description="Helical" evidence="4">
    <location>
        <begin position="15"/>
        <end position="39"/>
    </location>
</feature>